<evidence type="ECO:0000313" key="4">
    <source>
        <dbReference type="EMBL" id="KAF9886789.1"/>
    </source>
</evidence>
<dbReference type="Pfam" id="PF01557">
    <property type="entry name" value="FAA_hydrolase"/>
    <property type="match status" value="1"/>
</dbReference>
<name>A0AAD4CHV6_ASPNN</name>
<feature type="domain" description="Fumarylacetoacetase-like C-terminal" evidence="3">
    <location>
        <begin position="78"/>
        <end position="278"/>
    </location>
</feature>
<dbReference type="InterPro" id="IPR036663">
    <property type="entry name" value="Fumarylacetoacetase_C_sf"/>
</dbReference>
<protein>
    <recommendedName>
        <fullName evidence="3">Fumarylacetoacetase-like C-terminal domain-containing protein</fullName>
    </recommendedName>
</protein>
<dbReference type="GO" id="GO:0006107">
    <property type="term" value="P:oxaloacetate metabolic process"/>
    <property type="evidence" value="ECO:0007669"/>
    <property type="project" value="UniProtKB-ARBA"/>
</dbReference>
<dbReference type="EMBL" id="VCAU01000072">
    <property type="protein sequence ID" value="KAF9886789.1"/>
    <property type="molecule type" value="Genomic_DNA"/>
</dbReference>
<evidence type="ECO:0000256" key="1">
    <source>
        <dbReference type="ARBA" id="ARBA00010211"/>
    </source>
</evidence>
<dbReference type="InterPro" id="IPR011234">
    <property type="entry name" value="Fumarylacetoacetase-like_C"/>
</dbReference>
<dbReference type="PANTHER" id="PTHR11820">
    <property type="entry name" value="ACYLPYRUVASE"/>
    <property type="match status" value="1"/>
</dbReference>
<accession>A0AAD4CHV6</accession>
<evidence type="ECO:0000259" key="3">
    <source>
        <dbReference type="Pfam" id="PF01557"/>
    </source>
</evidence>
<dbReference type="GO" id="GO:0050163">
    <property type="term" value="F:oxaloacetate tautomerase activity"/>
    <property type="evidence" value="ECO:0007669"/>
    <property type="project" value="UniProtKB-ARBA"/>
</dbReference>
<dbReference type="GO" id="GO:0046872">
    <property type="term" value="F:metal ion binding"/>
    <property type="evidence" value="ECO:0007669"/>
    <property type="project" value="UniProtKB-KW"/>
</dbReference>
<organism evidence="4 5">
    <name type="scientific">Aspergillus nanangensis</name>
    <dbReference type="NCBI Taxonomy" id="2582783"/>
    <lineage>
        <taxon>Eukaryota</taxon>
        <taxon>Fungi</taxon>
        <taxon>Dikarya</taxon>
        <taxon>Ascomycota</taxon>
        <taxon>Pezizomycotina</taxon>
        <taxon>Eurotiomycetes</taxon>
        <taxon>Eurotiomycetidae</taxon>
        <taxon>Eurotiales</taxon>
        <taxon>Aspergillaceae</taxon>
        <taxon>Aspergillus</taxon>
        <taxon>Aspergillus subgen. Circumdati</taxon>
    </lineage>
</organism>
<comment type="caution">
    <text evidence="4">The sequence shown here is derived from an EMBL/GenBank/DDBJ whole genome shotgun (WGS) entry which is preliminary data.</text>
</comment>
<evidence type="ECO:0000256" key="2">
    <source>
        <dbReference type="ARBA" id="ARBA00022723"/>
    </source>
</evidence>
<evidence type="ECO:0000313" key="5">
    <source>
        <dbReference type="Proteomes" id="UP001194746"/>
    </source>
</evidence>
<gene>
    <name evidence="4" type="ORF">FE257_011166</name>
</gene>
<dbReference type="FunFam" id="3.90.850.10:FF:000002">
    <property type="entry name" value="2-hydroxyhepta-2,4-diene-1,7-dioate isomerase"/>
    <property type="match status" value="1"/>
</dbReference>
<dbReference type="Gene3D" id="3.90.850.10">
    <property type="entry name" value="Fumarylacetoacetase-like, C-terminal domain"/>
    <property type="match status" value="1"/>
</dbReference>
<proteinExistence type="inferred from homology"/>
<dbReference type="SUPFAM" id="SSF56529">
    <property type="entry name" value="FAH"/>
    <property type="match status" value="1"/>
</dbReference>
<dbReference type="Proteomes" id="UP001194746">
    <property type="component" value="Unassembled WGS sequence"/>
</dbReference>
<reference evidence="4" key="1">
    <citation type="journal article" date="2019" name="Beilstein J. Org. Chem.">
        <title>Nanangenines: drimane sesquiterpenoids as the dominant metabolite cohort of a novel Australian fungus, Aspergillus nanangensis.</title>
        <authorList>
            <person name="Lacey H.J."/>
            <person name="Gilchrist C.L.M."/>
            <person name="Crombie A."/>
            <person name="Kalaitzis J.A."/>
            <person name="Vuong D."/>
            <person name="Rutledge P.J."/>
            <person name="Turner P."/>
            <person name="Pitt J.I."/>
            <person name="Lacey E."/>
            <person name="Chooi Y.H."/>
            <person name="Piggott A.M."/>
        </authorList>
    </citation>
    <scope>NUCLEOTIDE SEQUENCE</scope>
    <source>
        <strain evidence="4">MST-FP2251</strain>
    </source>
</reference>
<keyword evidence="2" id="KW-0479">Metal-binding</keyword>
<comment type="similarity">
    <text evidence="1">Belongs to the FAH family.</text>
</comment>
<sequence>MAIHSWSRLIRFIDDEGKETFGDPIVTSTDEIEDLVDAGNLWAIEYKGSTPFSDLKRGVKVHVKCLLDLLRPKDVPIIRCIGLNYIKHIKEGGRTLPPYPSVFIKPPTSVAGCIEDVSIPTLAQDGTLDYEGELAFVIGSDCKAVSKDDALSYIAGYLVANDVSARSWQRDPKKAGGVPQWCFSKGFDKFAPLSSVLVSPTVVGNASQLTLRTLVNDEERQNANTSDLLFGVEEIVSFLSQGTTLQAGTVILTGTPSGVAMGMEEPKYLTDGDVVEAGQERYQNQKENLAQDIILYPEKYLYLEFAYESL</sequence>
<reference evidence="4" key="2">
    <citation type="submission" date="2020-02" db="EMBL/GenBank/DDBJ databases">
        <authorList>
            <person name="Gilchrist C.L.M."/>
            <person name="Chooi Y.-H."/>
        </authorList>
    </citation>
    <scope>NUCLEOTIDE SEQUENCE</scope>
    <source>
        <strain evidence="4">MST-FP2251</strain>
    </source>
</reference>
<dbReference type="AlphaFoldDB" id="A0AAD4CHV6"/>
<keyword evidence="5" id="KW-1185">Reference proteome</keyword>
<dbReference type="PANTHER" id="PTHR11820:SF100">
    <property type="entry name" value="FUMARYLACETOACETATE HYDROLASE FAMILY PROTEIN (AFU_ORTHOLOGUE AFUA_4G01490)"/>
    <property type="match status" value="1"/>
</dbReference>